<evidence type="ECO:0000313" key="2">
    <source>
        <dbReference type="Proteomes" id="UP000664417"/>
    </source>
</evidence>
<reference evidence="1" key="1">
    <citation type="submission" date="2021-03" db="EMBL/GenBank/DDBJ databases">
        <authorList>
            <person name="Wang G."/>
        </authorList>
    </citation>
    <scope>NUCLEOTIDE SEQUENCE</scope>
    <source>
        <strain evidence="1">KCTC 12899</strain>
    </source>
</reference>
<keyword evidence="2" id="KW-1185">Reference proteome</keyword>
<accession>A0A8J7QN25</accession>
<dbReference type="EMBL" id="JAFREP010000021">
    <property type="protein sequence ID" value="MBO1321025.1"/>
    <property type="molecule type" value="Genomic_DNA"/>
</dbReference>
<sequence>MRFKFFPGSELSPPFLLGGIVDLDRPQHLVANLFITDENEVQLKPIGNLAEQQLTELEAFAKDIPFHEYSRVPIESIMHYTSRRRAMC</sequence>
<name>A0A8J7QN25_9BACT</name>
<evidence type="ECO:0000313" key="1">
    <source>
        <dbReference type="EMBL" id="MBO1321025.1"/>
    </source>
</evidence>
<comment type="caution">
    <text evidence="1">The sequence shown here is derived from an EMBL/GenBank/DDBJ whole genome shotgun (WGS) entry which is preliminary data.</text>
</comment>
<proteinExistence type="predicted"/>
<dbReference type="RefSeq" id="WP_207860999.1">
    <property type="nucleotide sequence ID" value="NZ_JAFREP010000021.1"/>
</dbReference>
<gene>
    <name evidence="1" type="ORF">J3U88_21280</name>
</gene>
<protein>
    <submittedName>
        <fullName evidence="1">Uncharacterized protein</fullName>
    </submittedName>
</protein>
<dbReference type="AlphaFoldDB" id="A0A8J7QN25"/>
<organism evidence="1 2">
    <name type="scientific">Acanthopleuribacter pedis</name>
    <dbReference type="NCBI Taxonomy" id="442870"/>
    <lineage>
        <taxon>Bacteria</taxon>
        <taxon>Pseudomonadati</taxon>
        <taxon>Acidobacteriota</taxon>
        <taxon>Holophagae</taxon>
        <taxon>Acanthopleuribacterales</taxon>
        <taxon>Acanthopleuribacteraceae</taxon>
        <taxon>Acanthopleuribacter</taxon>
    </lineage>
</organism>
<dbReference type="Proteomes" id="UP000664417">
    <property type="component" value="Unassembled WGS sequence"/>
</dbReference>